<feature type="transmembrane region" description="Helical" evidence="1">
    <location>
        <begin position="258"/>
        <end position="278"/>
    </location>
</feature>
<dbReference type="Proteomes" id="UP000218287">
    <property type="component" value="Chromosome"/>
</dbReference>
<dbReference type="OrthoDB" id="581211at2"/>
<reference evidence="2 3" key="1">
    <citation type="submission" date="2017-06" db="EMBL/GenBank/DDBJ databases">
        <title>Genome sequencing of cyanobaciteial culture collection at National Institute for Environmental Studies (NIES).</title>
        <authorList>
            <person name="Hirose Y."/>
            <person name="Shimura Y."/>
            <person name="Fujisawa T."/>
            <person name="Nakamura Y."/>
            <person name="Kawachi M."/>
        </authorList>
    </citation>
    <scope>NUCLEOTIDE SEQUENCE [LARGE SCALE GENOMIC DNA]</scope>
    <source>
        <strain evidence="2 3">NIES-21</strain>
    </source>
</reference>
<keyword evidence="1" id="KW-0472">Membrane</keyword>
<evidence type="ECO:0000313" key="2">
    <source>
        <dbReference type="EMBL" id="BAY14920.1"/>
    </source>
</evidence>
<feature type="transmembrane region" description="Helical" evidence="1">
    <location>
        <begin position="202"/>
        <end position="223"/>
    </location>
</feature>
<name>A0A1Z4GBM8_9CYAN</name>
<protein>
    <recommendedName>
        <fullName evidence="4">PNPLA domain-containing protein</fullName>
    </recommendedName>
</protein>
<organism evidence="2 3">
    <name type="scientific">Anabaenopsis circularis NIES-21</name>
    <dbReference type="NCBI Taxonomy" id="1085406"/>
    <lineage>
        <taxon>Bacteria</taxon>
        <taxon>Bacillati</taxon>
        <taxon>Cyanobacteriota</taxon>
        <taxon>Cyanophyceae</taxon>
        <taxon>Nostocales</taxon>
        <taxon>Nodulariaceae</taxon>
        <taxon>Anabaenopsis</taxon>
    </lineage>
</organism>
<dbReference type="SUPFAM" id="SSF52151">
    <property type="entry name" value="FabD/lysophospholipase-like"/>
    <property type="match status" value="1"/>
</dbReference>
<feature type="transmembrane region" description="Helical" evidence="1">
    <location>
        <begin position="95"/>
        <end position="119"/>
    </location>
</feature>
<evidence type="ECO:0000256" key="1">
    <source>
        <dbReference type="SAM" id="Phobius"/>
    </source>
</evidence>
<feature type="transmembrane region" description="Helical" evidence="1">
    <location>
        <begin position="315"/>
        <end position="333"/>
    </location>
</feature>
<dbReference type="EMBL" id="AP018174">
    <property type="protein sequence ID" value="BAY14920.1"/>
    <property type="molecule type" value="Genomic_DNA"/>
</dbReference>
<evidence type="ECO:0000313" key="3">
    <source>
        <dbReference type="Proteomes" id="UP000218287"/>
    </source>
</evidence>
<keyword evidence="1" id="KW-1133">Transmembrane helix</keyword>
<dbReference type="InterPro" id="IPR016035">
    <property type="entry name" value="Acyl_Trfase/lysoPLipase"/>
</dbReference>
<feature type="transmembrane region" description="Helical" evidence="1">
    <location>
        <begin position="52"/>
        <end position="75"/>
    </location>
</feature>
<dbReference type="AlphaFoldDB" id="A0A1Z4GBM8"/>
<keyword evidence="3" id="KW-1185">Reference proteome</keyword>
<gene>
    <name evidence="2" type="ORF">NIES21_07060</name>
</gene>
<accession>A0A1Z4GBM8</accession>
<sequence>MTKTPKRNWYKEHIEPLLGRLGNWYQAHIEPLLGRLGNCYQAHIEPWLKGLWYLRIPAVVAILSVISFGCVPQTIEVYRVLALNAAEPKLSYADFQTLFSFVFILLLSFSIWYSANILIKYESGNKLCKQEQKEELKCLSNILSFVPIGSLIFGLANAINFLENFIEWILCIVVCLAVYCAYYKLIIECVFSQREPPKKDDVIFFAFIPFLMFWLFTFILIIPENPIKPILITVICLLTLVDILLFLFPGLRENNNKYITFLAVVVAVALVIISYYYLSKPELVTSVLGSISIISISFSGFVIFSSLISYVGYKYNFPILAILLISLTGFSWFDLNDNHRIRQVENPRSQQLMTLEKSFSDWKKARTDDIAKFREAKPKERYPIYIVSAQGGGIFAAYHAASTLSRLQDLCPEFASHVFAISGVSGGSLGAAAFSSLINTELGSVSLDSQKKLNCSGKLHKEVRGKLEQKAHELLNQDFLSPLLAAGLFPDSLQGFLPFPINSLDRARGLEYAFEKAWDSAYPPDSKEQKPNLLKGSYYDHWNPKKSAPALVLNTTVVETGDRLVLSPFKIDLPNLKDISSVACNAKKEDIIDPPLSTAAVLSARFISVTPVGWFNRCDRDEKGKPIQSSSRKSRLADGGYFENSGVSTAVEIGSRLEEFLRKEKEQEKIQVVYLAITDLRPQKIDRGFIELFGGLNEIMSPINALYNSRDARGFSIIDQAKYLTDPASYDPNSIFNSGFKKHYSSQRFRQFYLHNQEFTFKDGEKVISQDEKRLSENGSDKTEFPLGWLLSEPSQEAIKKLVGGSQDCGKDGMKTSNNDCVFESIKEELNY</sequence>
<feature type="transmembrane region" description="Helical" evidence="1">
    <location>
        <begin position="229"/>
        <end position="251"/>
    </location>
</feature>
<evidence type="ECO:0008006" key="4">
    <source>
        <dbReference type="Google" id="ProtNLM"/>
    </source>
</evidence>
<proteinExistence type="predicted"/>
<feature type="transmembrane region" description="Helical" evidence="1">
    <location>
        <begin position="165"/>
        <end position="182"/>
    </location>
</feature>
<feature type="transmembrane region" description="Helical" evidence="1">
    <location>
        <begin position="139"/>
        <end position="159"/>
    </location>
</feature>
<feature type="transmembrane region" description="Helical" evidence="1">
    <location>
        <begin position="284"/>
        <end position="308"/>
    </location>
</feature>
<keyword evidence="1" id="KW-0812">Transmembrane</keyword>